<proteinExistence type="predicted"/>
<evidence type="ECO:0000313" key="3">
    <source>
        <dbReference type="Proteomes" id="UP001239994"/>
    </source>
</evidence>
<dbReference type="AlphaFoldDB" id="A0AAD8Z8V9"/>
<dbReference type="EMBL" id="JAROKS010000018">
    <property type="protein sequence ID" value="KAK1793523.1"/>
    <property type="molecule type" value="Genomic_DNA"/>
</dbReference>
<sequence>MDQTGNMTVHRLSDTRRWSILSRMQAADGRHFLGNASCATLKPDDGLHRGRVSKPLDAALLTNPLWCLQTWAGTLNDQLKFTPGLPFTYWKLNQMRTESLGYDLHSDEDARLKILKISIVACGKISAWQVREEYLTPAHFMSKEGQFPSPGGFASPGQTEHHIWRPQYGLHKTPEMQYGPPFASPRMLLPLPCLQAAKPSAASSAALCCLICPLFQLLSARPACCLDLEATISSRLQTFPGTHPVFIQRQVAYLRASTQLHQGIRVIWNGKGQSVTGTLVSAEQPKNPEVCGIVDESWPRLDSAGRLSAAGPRPQGMAQMPRREKRGPRTLDKALAAQLREKLEEEPTTSPAGCPYTAFKAAISPLKHPCGEGSDIAIKLLTDKHSTSKRNWT</sequence>
<keyword evidence="3" id="KW-1185">Reference proteome</keyword>
<evidence type="ECO:0000256" key="1">
    <source>
        <dbReference type="SAM" id="MobiDB-lite"/>
    </source>
</evidence>
<accession>A0AAD8Z8V9</accession>
<comment type="caution">
    <text evidence="2">The sequence shown here is derived from an EMBL/GenBank/DDBJ whole genome shotgun (WGS) entry which is preliminary data.</text>
</comment>
<organism evidence="2 3">
    <name type="scientific">Electrophorus voltai</name>
    <dbReference type="NCBI Taxonomy" id="2609070"/>
    <lineage>
        <taxon>Eukaryota</taxon>
        <taxon>Metazoa</taxon>
        <taxon>Chordata</taxon>
        <taxon>Craniata</taxon>
        <taxon>Vertebrata</taxon>
        <taxon>Euteleostomi</taxon>
        <taxon>Actinopterygii</taxon>
        <taxon>Neopterygii</taxon>
        <taxon>Teleostei</taxon>
        <taxon>Ostariophysi</taxon>
        <taxon>Gymnotiformes</taxon>
        <taxon>Gymnotoidei</taxon>
        <taxon>Gymnotidae</taxon>
        <taxon>Electrophorus</taxon>
    </lineage>
</organism>
<name>A0AAD8Z8V9_9TELE</name>
<protein>
    <submittedName>
        <fullName evidence="2">Uncharacterized protein</fullName>
    </submittedName>
</protein>
<feature type="region of interest" description="Disordered" evidence="1">
    <location>
        <begin position="304"/>
        <end position="329"/>
    </location>
</feature>
<gene>
    <name evidence="2" type="ORF">P4O66_011900</name>
</gene>
<dbReference type="Proteomes" id="UP001239994">
    <property type="component" value="Unassembled WGS sequence"/>
</dbReference>
<reference evidence="2" key="1">
    <citation type="submission" date="2023-03" db="EMBL/GenBank/DDBJ databases">
        <title>Electrophorus voltai genome.</title>
        <authorList>
            <person name="Bian C."/>
        </authorList>
    </citation>
    <scope>NUCLEOTIDE SEQUENCE</scope>
    <source>
        <strain evidence="2">CB-2022</strain>
        <tissue evidence="2">Muscle</tissue>
    </source>
</reference>
<evidence type="ECO:0000313" key="2">
    <source>
        <dbReference type="EMBL" id="KAK1793523.1"/>
    </source>
</evidence>